<evidence type="ECO:0000313" key="2">
    <source>
        <dbReference type="Proteomes" id="UP000277204"/>
    </source>
</evidence>
<gene>
    <name evidence="1" type="ORF">SMRZ_LOCUS21694</name>
</gene>
<dbReference type="Proteomes" id="UP000277204">
    <property type="component" value="Unassembled WGS sequence"/>
</dbReference>
<reference evidence="1 2" key="1">
    <citation type="submission" date="2018-11" db="EMBL/GenBank/DDBJ databases">
        <authorList>
            <consortium name="Pathogen Informatics"/>
        </authorList>
    </citation>
    <scope>NUCLEOTIDE SEQUENCE [LARGE SCALE GENOMIC DNA]</scope>
    <source>
        <strain evidence="1 2">Zambia</strain>
    </source>
</reference>
<name>A0A183N069_9TREM</name>
<dbReference type="EMBL" id="UZAI01018822">
    <property type="protein sequence ID" value="VDP40448.1"/>
    <property type="molecule type" value="Genomic_DNA"/>
</dbReference>
<accession>A0A183N069</accession>
<proteinExistence type="predicted"/>
<sequence>MEQFDIHLSSETFKDYFCFKCVDIRQIHSVRNHVVHLAANSIKSCNFDSMKLSIYNDHLSLSTILKDSLESYSSSESNETQNSCKTTVSHQSTYQISSHIVPDMVFPNDSLICDEISGKSEENMLNELSHDQKPGVILIDADFSNDPLLCD</sequence>
<organism evidence="1 2">
    <name type="scientific">Schistosoma margrebowiei</name>
    <dbReference type="NCBI Taxonomy" id="48269"/>
    <lineage>
        <taxon>Eukaryota</taxon>
        <taxon>Metazoa</taxon>
        <taxon>Spiralia</taxon>
        <taxon>Lophotrochozoa</taxon>
        <taxon>Platyhelminthes</taxon>
        <taxon>Trematoda</taxon>
        <taxon>Digenea</taxon>
        <taxon>Strigeidida</taxon>
        <taxon>Schistosomatoidea</taxon>
        <taxon>Schistosomatidae</taxon>
        <taxon>Schistosoma</taxon>
    </lineage>
</organism>
<keyword evidence="2" id="KW-1185">Reference proteome</keyword>
<protein>
    <submittedName>
        <fullName evidence="1">Uncharacterized protein</fullName>
    </submittedName>
</protein>
<dbReference type="AlphaFoldDB" id="A0A183N069"/>
<evidence type="ECO:0000313" key="1">
    <source>
        <dbReference type="EMBL" id="VDP40448.1"/>
    </source>
</evidence>